<name>A0A1I7UQB1_9PELO</name>
<proteinExistence type="predicted"/>
<accession>A0A1I7UQB1</accession>
<protein>
    <submittedName>
        <fullName evidence="2">Uncharacterized protein</fullName>
    </submittedName>
</protein>
<evidence type="ECO:0000313" key="2">
    <source>
        <dbReference type="WBParaSite" id="Csp11.Scaffold630.g18277.t1"/>
    </source>
</evidence>
<keyword evidence="1" id="KW-1185">Reference proteome</keyword>
<reference evidence="2" key="1">
    <citation type="submission" date="2016-11" db="UniProtKB">
        <authorList>
            <consortium name="WormBaseParasite"/>
        </authorList>
    </citation>
    <scope>IDENTIFICATION</scope>
</reference>
<dbReference type="Proteomes" id="UP000095282">
    <property type="component" value="Unplaced"/>
</dbReference>
<evidence type="ECO:0000313" key="1">
    <source>
        <dbReference type="Proteomes" id="UP000095282"/>
    </source>
</evidence>
<dbReference type="WBParaSite" id="Csp11.Scaffold630.g18277.t1">
    <property type="protein sequence ID" value="Csp11.Scaffold630.g18277.t1"/>
    <property type="gene ID" value="Csp11.Scaffold630.g18277"/>
</dbReference>
<organism evidence="1 2">
    <name type="scientific">Caenorhabditis tropicalis</name>
    <dbReference type="NCBI Taxonomy" id="1561998"/>
    <lineage>
        <taxon>Eukaryota</taxon>
        <taxon>Metazoa</taxon>
        <taxon>Ecdysozoa</taxon>
        <taxon>Nematoda</taxon>
        <taxon>Chromadorea</taxon>
        <taxon>Rhabditida</taxon>
        <taxon>Rhabditina</taxon>
        <taxon>Rhabditomorpha</taxon>
        <taxon>Rhabditoidea</taxon>
        <taxon>Rhabditidae</taxon>
        <taxon>Peloderinae</taxon>
        <taxon>Caenorhabditis</taxon>
    </lineage>
</organism>
<sequence length="90" mass="10255">MINPACIFLIFSVPPIRRHKRERLDTLLSVQVDEGKKRILIRMISSEQSILCGLSGFTEHLLCVMNLKTLIGFGRVVRSVHSGLFTKNFK</sequence>
<dbReference type="AlphaFoldDB" id="A0A1I7UQB1"/>